<accession>A0A7C4QQV9</accession>
<name>A0A7C4QQV9_9PLAN</name>
<dbReference type="SUPFAM" id="SSF56672">
    <property type="entry name" value="DNA/RNA polymerases"/>
    <property type="match status" value="1"/>
</dbReference>
<sequence>MRRVLCVWFPQWAIQRCRQAEPALRQRPVVLLADGPRGLKVVHCSAEAVRAGIRPGCPLAEARAVFSGTGVRRGFSSRTPAWRRADPLADRAALRRLALAAQRFSPLVGVEEADPPESLLLDITGCAPLWGDEQGLLSAVVGEFQTRGYRVHAVVADTIGCAWAVARVRETGCVPSGEELAALRPLPIATLRLPPDAVQRLREFEIVCIKDLLALPRESLPARFGPEVLRRLDQALGRLPEVISPERFAEPLVVAWTGEEPLRDDLALAAVHRTLFERLLESLAPQRAGVVEWRSVFRTETSAALVWEFGLARPTADLRHLDQLFRLRCERESVPAAVAGISLELLRAGALGEQQTTLFDDPRISSERDLQQLVDRLTSRLGEKAVLQPVFVPDPQPEASCRWEPFVLSARRTALPADLNRPCRLLSPPRPIAATSIVPEGPPLKVFWQGRPWQVTHAWGPERIETGWWRTKDVCRDYYRVETEHGRHLWLFRQRATGQWFVHGFFE</sequence>
<comment type="caution">
    <text evidence="3">The sequence shown here is derived from an EMBL/GenBank/DDBJ whole genome shotgun (WGS) entry which is preliminary data.</text>
</comment>
<dbReference type="PANTHER" id="PTHR35369:SF2">
    <property type="entry name" value="BLR3025 PROTEIN"/>
    <property type="match status" value="1"/>
</dbReference>
<gene>
    <name evidence="3" type="ORF">ENS64_17280</name>
</gene>
<dbReference type="InterPro" id="IPR050356">
    <property type="entry name" value="SulA_CellDiv_inhibitor"/>
</dbReference>
<proteinExistence type="predicted"/>
<evidence type="ECO:0000313" key="3">
    <source>
        <dbReference type="EMBL" id="HGT41000.1"/>
    </source>
</evidence>
<dbReference type="AlphaFoldDB" id="A0A7C4QQV9"/>
<protein>
    <submittedName>
        <fullName evidence="3">DNA polymerase Y family protein</fullName>
    </submittedName>
</protein>
<organism evidence="3">
    <name type="scientific">Schlesneria paludicola</name>
    <dbReference type="NCBI Taxonomy" id="360056"/>
    <lineage>
        <taxon>Bacteria</taxon>
        <taxon>Pseudomonadati</taxon>
        <taxon>Planctomycetota</taxon>
        <taxon>Planctomycetia</taxon>
        <taxon>Planctomycetales</taxon>
        <taxon>Planctomycetaceae</taxon>
        <taxon>Schlesneria</taxon>
    </lineage>
</organism>
<dbReference type="Pfam" id="PF00817">
    <property type="entry name" value="IMS"/>
    <property type="match status" value="1"/>
</dbReference>
<feature type="domain" description="UmuC" evidence="2">
    <location>
        <begin position="15"/>
        <end position="71"/>
    </location>
</feature>
<keyword evidence="1" id="KW-0227">DNA damage</keyword>
<dbReference type="EMBL" id="DSVQ01000019">
    <property type="protein sequence ID" value="HGT41000.1"/>
    <property type="molecule type" value="Genomic_DNA"/>
</dbReference>
<evidence type="ECO:0000259" key="2">
    <source>
        <dbReference type="PROSITE" id="PS50173"/>
    </source>
</evidence>
<dbReference type="CDD" id="cd03468">
    <property type="entry name" value="PolY_like"/>
    <property type="match status" value="1"/>
</dbReference>
<dbReference type="InterPro" id="IPR043502">
    <property type="entry name" value="DNA/RNA_pol_sf"/>
</dbReference>
<dbReference type="InterPro" id="IPR001126">
    <property type="entry name" value="UmuC"/>
</dbReference>
<reference evidence="3" key="1">
    <citation type="journal article" date="2020" name="mSystems">
        <title>Genome- and Community-Level Interaction Insights into Carbon Utilization and Element Cycling Functions of Hydrothermarchaeota in Hydrothermal Sediment.</title>
        <authorList>
            <person name="Zhou Z."/>
            <person name="Liu Y."/>
            <person name="Xu W."/>
            <person name="Pan J."/>
            <person name="Luo Z.H."/>
            <person name="Li M."/>
        </authorList>
    </citation>
    <scope>NUCLEOTIDE SEQUENCE [LARGE SCALE GENOMIC DNA]</scope>
    <source>
        <strain evidence="3">SpSt-508</strain>
    </source>
</reference>
<dbReference type="PANTHER" id="PTHR35369">
    <property type="entry name" value="BLR3025 PROTEIN-RELATED"/>
    <property type="match status" value="1"/>
</dbReference>
<dbReference type="PROSITE" id="PS50173">
    <property type="entry name" value="UMUC"/>
    <property type="match status" value="1"/>
</dbReference>
<dbReference type="GO" id="GO:0006281">
    <property type="term" value="P:DNA repair"/>
    <property type="evidence" value="ECO:0007669"/>
    <property type="project" value="InterPro"/>
</dbReference>
<evidence type="ECO:0000256" key="1">
    <source>
        <dbReference type="ARBA" id="ARBA00022763"/>
    </source>
</evidence>